<dbReference type="PROSITE" id="PS51709">
    <property type="entry name" value="G_TRME"/>
    <property type="match status" value="1"/>
</dbReference>
<dbReference type="InterPro" id="IPR006073">
    <property type="entry name" value="GTP-bd"/>
</dbReference>
<comment type="subcellular location">
    <subcellularLocation>
        <location evidence="6">Cytoplasm</location>
    </subcellularLocation>
</comment>
<dbReference type="InterPro" id="IPR031168">
    <property type="entry name" value="G_TrmE"/>
</dbReference>
<evidence type="ECO:0000259" key="8">
    <source>
        <dbReference type="PROSITE" id="PS51709"/>
    </source>
</evidence>
<evidence type="ECO:0000256" key="3">
    <source>
        <dbReference type="ARBA" id="ARBA00022741"/>
    </source>
</evidence>
<feature type="binding site" evidence="6">
    <location>
        <position position="26"/>
    </location>
    <ligand>
        <name>(6S)-5-formyl-5,6,7,8-tetrahydrofolate</name>
        <dbReference type="ChEBI" id="CHEBI:57457"/>
    </ligand>
</feature>
<dbReference type="EMBL" id="FXUB01000001">
    <property type="protein sequence ID" value="SMP04064.1"/>
    <property type="molecule type" value="Genomic_DNA"/>
</dbReference>
<keyword evidence="5 6" id="KW-0342">GTP-binding</keyword>
<evidence type="ECO:0000256" key="4">
    <source>
        <dbReference type="ARBA" id="ARBA00022958"/>
    </source>
</evidence>
<dbReference type="Pfam" id="PF01926">
    <property type="entry name" value="MMR_HSR1"/>
    <property type="match status" value="1"/>
</dbReference>
<feature type="binding site" evidence="6">
    <location>
        <position position="464"/>
    </location>
    <ligand>
        <name>(6S)-5-formyl-5,6,7,8-tetrahydrofolate</name>
        <dbReference type="ChEBI" id="CHEBI:57457"/>
    </ligand>
</feature>
<dbReference type="InterPro" id="IPR027417">
    <property type="entry name" value="P-loop_NTPase"/>
</dbReference>
<dbReference type="Gene3D" id="1.20.120.430">
    <property type="entry name" value="tRNA modification GTPase MnmE domain 2"/>
    <property type="match status" value="1"/>
</dbReference>
<keyword evidence="4 6" id="KW-0630">Potassium</keyword>
<proteinExistence type="inferred from homology"/>
<sequence length="464" mass="51665">MKDYLCEDTIAAISTPIGKGAIGIVRISGRKALEILKEIYRTKSGKKKEEFEDRKMTYGVVVDDKGKEIDEVLAVYMKAPKTFTGEDVVEIHSHGGTVVVRKILREVLKRGARLAEPGEFTMRAFVHGRIDLLQAEAINDLINATNEMSAQVAVNQLEGKLSQKIKKIRDKLLELKAFVEVGVDFPEEEVEIMESAQVKEKLNEIKRQIENLLKSYKDGKILKEGIKVAIVGRPNVGKSSLLNAILNEERAIVTEIPGTTRDVIEESVTFHGLPLRLIDTAGIREAEDVVEKIGIERSLKSIENADVVLFVIDGSQELTEEDRKLVEKLKNRGNVIVVINKKDAGLKVSCKDVKDFKACVEISAKTGEGLEKLAETIGRIVMFEPEREIGSDEAVISNERQKQLLEKALESVNKVLNTLEGGYESPEFLSIDIDEALKYLGELIGEVTTEDMLDIIFSRFCIGK</sequence>
<dbReference type="PRINTS" id="PR00326">
    <property type="entry name" value="GTP1OBG"/>
</dbReference>
<dbReference type="Proteomes" id="UP001157911">
    <property type="component" value="Unassembled WGS sequence"/>
</dbReference>
<comment type="caution">
    <text evidence="9">The sequence shown here is derived from an EMBL/GenBank/DDBJ whole genome shotgun (WGS) entry which is preliminary data.</text>
</comment>
<dbReference type="NCBIfam" id="TIGR00450">
    <property type="entry name" value="mnmE_trmE_thdF"/>
    <property type="match status" value="1"/>
</dbReference>
<keyword evidence="10" id="KW-1185">Reference proteome</keyword>
<dbReference type="NCBIfam" id="TIGR00231">
    <property type="entry name" value="small_GTP"/>
    <property type="match status" value="1"/>
</dbReference>
<evidence type="ECO:0000256" key="7">
    <source>
        <dbReference type="RuleBase" id="RU003313"/>
    </source>
</evidence>
<feature type="binding site" evidence="6">
    <location>
        <position position="90"/>
    </location>
    <ligand>
        <name>(6S)-5-formyl-5,6,7,8-tetrahydrofolate</name>
        <dbReference type="ChEBI" id="CHEBI:57457"/>
    </ligand>
</feature>
<feature type="binding site" evidence="6">
    <location>
        <begin position="254"/>
        <end position="260"/>
    </location>
    <ligand>
        <name>GTP</name>
        <dbReference type="ChEBI" id="CHEBI:37565"/>
    </ligand>
</feature>
<organism evidence="9 10">
    <name type="scientific">Desulfurobacterium pacificum</name>
    <dbReference type="NCBI Taxonomy" id="240166"/>
    <lineage>
        <taxon>Bacteria</taxon>
        <taxon>Pseudomonadati</taxon>
        <taxon>Aquificota</taxon>
        <taxon>Aquificia</taxon>
        <taxon>Desulfurobacteriales</taxon>
        <taxon>Desulfurobacteriaceae</taxon>
        <taxon>Desulfurobacterium</taxon>
    </lineage>
</organism>
<dbReference type="NCBIfam" id="NF003661">
    <property type="entry name" value="PRK05291.1-3"/>
    <property type="match status" value="1"/>
</dbReference>
<reference evidence="9 10" key="1">
    <citation type="submission" date="2017-05" db="EMBL/GenBank/DDBJ databases">
        <authorList>
            <person name="Varghese N."/>
            <person name="Submissions S."/>
        </authorList>
    </citation>
    <scope>NUCLEOTIDE SEQUENCE [LARGE SCALE GENOMIC DNA]</scope>
    <source>
        <strain evidence="9 10">DSM 15522</strain>
    </source>
</reference>
<dbReference type="InterPro" id="IPR025867">
    <property type="entry name" value="MnmE_helical"/>
</dbReference>
<evidence type="ECO:0000313" key="9">
    <source>
        <dbReference type="EMBL" id="SMP04064.1"/>
    </source>
</evidence>
<comment type="function">
    <text evidence="6">Exhibits a very high intrinsic GTPase hydrolysis rate. Involved in the addition of a carboxymethylaminomethyl (cmnm) group at the wobble position (U34) of certain tRNAs, forming tRNA-cmnm(5)s(2)U34.</text>
</comment>
<evidence type="ECO:0000256" key="5">
    <source>
        <dbReference type="ARBA" id="ARBA00023134"/>
    </source>
</evidence>
<evidence type="ECO:0000256" key="6">
    <source>
        <dbReference type="HAMAP-Rule" id="MF_00379"/>
    </source>
</evidence>
<evidence type="ECO:0000256" key="1">
    <source>
        <dbReference type="ARBA" id="ARBA00011043"/>
    </source>
</evidence>
<dbReference type="Pfam" id="PF10396">
    <property type="entry name" value="TrmE_N"/>
    <property type="match status" value="1"/>
</dbReference>
<dbReference type="InterPro" id="IPR018948">
    <property type="entry name" value="GTP-bd_TrmE_N"/>
</dbReference>
<dbReference type="RefSeq" id="WP_283399683.1">
    <property type="nucleotide sequence ID" value="NZ_FXUB01000001.1"/>
</dbReference>
<dbReference type="SUPFAM" id="SSF52540">
    <property type="entry name" value="P-loop containing nucleoside triphosphate hydrolases"/>
    <property type="match status" value="1"/>
</dbReference>
<accession>A0ABY1N9B1</accession>
<dbReference type="InterPro" id="IPR005225">
    <property type="entry name" value="Small_GTP-bd"/>
</dbReference>
<keyword evidence="6" id="KW-0963">Cytoplasm</keyword>
<dbReference type="HAMAP" id="MF_00379">
    <property type="entry name" value="GTPase_MnmE"/>
    <property type="match status" value="1"/>
</dbReference>
<dbReference type="Pfam" id="PF12631">
    <property type="entry name" value="MnmE_helical"/>
    <property type="match status" value="1"/>
</dbReference>
<keyword evidence="6" id="KW-0378">Hydrolase</keyword>
<keyword evidence="3 6" id="KW-0547">Nucleotide-binding</keyword>
<comment type="similarity">
    <text evidence="1 6 7">Belongs to the TRAFAC class TrmE-Era-EngA-EngB-Septin-like GTPase superfamily. TrmE GTPase family.</text>
</comment>
<gene>
    <name evidence="6" type="primary">mnmE</name>
    <name evidence="6" type="synonym">trmE</name>
    <name evidence="9" type="ORF">SAMN06265339_0175</name>
</gene>
<dbReference type="CDD" id="cd04164">
    <property type="entry name" value="trmE"/>
    <property type="match status" value="1"/>
</dbReference>
<dbReference type="InterPro" id="IPR027266">
    <property type="entry name" value="TrmE/GcvT-like"/>
</dbReference>
<feature type="binding site" evidence="6">
    <location>
        <position position="256"/>
    </location>
    <ligand>
        <name>K(+)</name>
        <dbReference type="ChEBI" id="CHEBI:29103"/>
    </ligand>
</feature>
<name>A0ABY1N9B1_9BACT</name>
<feature type="binding site" evidence="6">
    <location>
        <position position="260"/>
    </location>
    <ligand>
        <name>Mg(2+)</name>
        <dbReference type="ChEBI" id="CHEBI:18420"/>
    </ligand>
</feature>
<protein>
    <recommendedName>
        <fullName evidence="6">tRNA modification GTPase MnmE</fullName>
        <ecNumber evidence="6">3.6.-.-</ecNumber>
    </recommendedName>
</protein>
<feature type="domain" description="TrmE-type G" evidence="8">
    <location>
        <begin position="225"/>
        <end position="382"/>
    </location>
</feature>
<dbReference type="PANTHER" id="PTHR42714:SF2">
    <property type="entry name" value="TRNA MODIFICATION GTPASE GTPBP3, MITOCHONDRIAL"/>
    <property type="match status" value="1"/>
</dbReference>
<feature type="binding site" evidence="6">
    <location>
        <position position="235"/>
    </location>
    <ligand>
        <name>K(+)</name>
        <dbReference type="ChEBI" id="CHEBI:29103"/>
    </ligand>
</feature>
<dbReference type="CDD" id="cd14858">
    <property type="entry name" value="TrmE_N"/>
    <property type="match status" value="1"/>
</dbReference>
<evidence type="ECO:0000313" key="10">
    <source>
        <dbReference type="Proteomes" id="UP001157911"/>
    </source>
</evidence>
<keyword evidence="6" id="KW-0479">Metal-binding</keyword>
<comment type="caution">
    <text evidence="6">Lacks conserved residue(s) required for the propagation of feature annotation.</text>
</comment>
<comment type="subunit">
    <text evidence="6">Homodimer. Heterotetramer of two MnmE and two MnmG subunits.</text>
</comment>
<dbReference type="InterPro" id="IPR004520">
    <property type="entry name" value="GTPase_MnmE"/>
</dbReference>
<evidence type="ECO:0000256" key="2">
    <source>
        <dbReference type="ARBA" id="ARBA00022694"/>
    </source>
</evidence>
<feature type="binding site" evidence="6">
    <location>
        <begin position="235"/>
        <end position="240"/>
    </location>
    <ligand>
        <name>GTP</name>
        <dbReference type="ChEBI" id="CHEBI:37565"/>
    </ligand>
</feature>
<feature type="binding site" evidence="6">
    <location>
        <position position="254"/>
    </location>
    <ligand>
        <name>K(+)</name>
        <dbReference type="ChEBI" id="CHEBI:29103"/>
    </ligand>
</feature>
<dbReference type="Gene3D" id="3.30.1360.120">
    <property type="entry name" value="Probable tRNA modification gtpase trme, domain 1"/>
    <property type="match status" value="1"/>
</dbReference>
<feature type="binding site" evidence="6">
    <location>
        <begin position="279"/>
        <end position="282"/>
    </location>
    <ligand>
        <name>GTP</name>
        <dbReference type="ChEBI" id="CHEBI:37565"/>
    </ligand>
</feature>
<keyword evidence="2 6" id="KW-0819">tRNA processing</keyword>
<dbReference type="EC" id="3.6.-.-" evidence="6"/>
<feature type="binding site" evidence="6">
    <location>
        <position position="259"/>
    </location>
    <ligand>
        <name>K(+)</name>
        <dbReference type="ChEBI" id="CHEBI:29103"/>
    </ligand>
</feature>
<comment type="cofactor">
    <cofactor evidence="6">
        <name>K(+)</name>
        <dbReference type="ChEBI" id="CHEBI:29103"/>
    </cofactor>
    <text evidence="6">Binds 1 potassium ion per subunit.</text>
</comment>
<dbReference type="Gene3D" id="3.40.50.300">
    <property type="entry name" value="P-loop containing nucleotide triphosphate hydrolases"/>
    <property type="match status" value="1"/>
</dbReference>
<keyword evidence="6" id="KW-0460">Magnesium</keyword>
<dbReference type="PANTHER" id="PTHR42714">
    <property type="entry name" value="TRNA MODIFICATION GTPASE GTPBP3"/>
    <property type="match status" value="1"/>
</dbReference>
<dbReference type="InterPro" id="IPR027368">
    <property type="entry name" value="MnmE_dom2"/>
</dbReference>
<feature type="binding site" evidence="6">
    <location>
        <position position="239"/>
    </location>
    <ligand>
        <name>Mg(2+)</name>
        <dbReference type="ChEBI" id="CHEBI:18420"/>
    </ligand>
</feature>
<feature type="binding site" evidence="6">
    <location>
        <position position="129"/>
    </location>
    <ligand>
        <name>(6S)-5-formyl-5,6,7,8-tetrahydrofolate</name>
        <dbReference type="ChEBI" id="CHEBI:57457"/>
    </ligand>
</feature>